<name>A0A2M4CBN1_9DIPT</name>
<organism evidence="1">
    <name type="scientific">Anopheles marajoara</name>
    <dbReference type="NCBI Taxonomy" id="58244"/>
    <lineage>
        <taxon>Eukaryota</taxon>
        <taxon>Metazoa</taxon>
        <taxon>Ecdysozoa</taxon>
        <taxon>Arthropoda</taxon>
        <taxon>Hexapoda</taxon>
        <taxon>Insecta</taxon>
        <taxon>Pterygota</taxon>
        <taxon>Neoptera</taxon>
        <taxon>Endopterygota</taxon>
        <taxon>Diptera</taxon>
        <taxon>Nematocera</taxon>
        <taxon>Culicoidea</taxon>
        <taxon>Culicidae</taxon>
        <taxon>Anophelinae</taxon>
        <taxon>Anopheles</taxon>
    </lineage>
</organism>
<dbReference type="EMBL" id="GGFJ01013599">
    <property type="protein sequence ID" value="MBW62740.1"/>
    <property type="molecule type" value="Transcribed_RNA"/>
</dbReference>
<proteinExistence type="predicted"/>
<evidence type="ECO:0000313" key="1">
    <source>
        <dbReference type="EMBL" id="MBW62740.1"/>
    </source>
</evidence>
<reference evidence="1" key="1">
    <citation type="submission" date="2018-01" db="EMBL/GenBank/DDBJ databases">
        <title>An insight into the sialome of Amazonian anophelines.</title>
        <authorList>
            <person name="Ribeiro J.M."/>
            <person name="Scarpassa V."/>
            <person name="Calvo E."/>
        </authorList>
    </citation>
    <scope>NUCLEOTIDE SEQUENCE</scope>
    <source>
        <tissue evidence="1">Salivary glands</tissue>
    </source>
</reference>
<sequence length="80" mass="8864">MPSSLLTADTVLSSFLLSLSRPFSLSLPHSAASLFSYYYYFPQKMGKGITRGGGANRVMVMMPPPASHEERSHNQRDKLT</sequence>
<accession>A0A2M4CBN1</accession>
<dbReference type="AlphaFoldDB" id="A0A2M4CBN1"/>
<protein>
    <submittedName>
        <fullName evidence="1">Putative secreted protein</fullName>
    </submittedName>
</protein>